<dbReference type="PROSITE" id="PS51482">
    <property type="entry name" value="DEGV"/>
    <property type="match status" value="1"/>
</dbReference>
<proteinExistence type="predicted"/>
<evidence type="ECO:0000256" key="1">
    <source>
        <dbReference type="ARBA" id="ARBA00023121"/>
    </source>
</evidence>
<name>A0A5B7XV04_9MOLU</name>
<dbReference type="EMBL" id="CP040825">
    <property type="protein sequence ID" value="QCZ36718.1"/>
    <property type="molecule type" value="Genomic_DNA"/>
</dbReference>
<reference evidence="2 3" key="1">
    <citation type="submission" date="2019-06" db="EMBL/GenBank/DDBJ databases">
        <title>Mycoplasma sp. 2F1A isolated from ostrich.</title>
        <authorList>
            <person name="Spergser J."/>
        </authorList>
    </citation>
    <scope>NUCLEOTIDE SEQUENCE [LARGE SCALE GENOMIC DNA]</scope>
    <source>
        <strain evidence="2 3">2F1A</strain>
    </source>
</reference>
<dbReference type="PANTHER" id="PTHR33434:SF2">
    <property type="entry name" value="FATTY ACID-BINDING PROTEIN TM_1468"/>
    <property type="match status" value="1"/>
</dbReference>
<evidence type="ECO:0000313" key="3">
    <source>
        <dbReference type="Proteomes" id="UP000305457"/>
    </source>
</evidence>
<evidence type="ECO:0000313" key="2">
    <source>
        <dbReference type="EMBL" id="QCZ36718.1"/>
    </source>
</evidence>
<dbReference type="SUPFAM" id="SSF82549">
    <property type="entry name" value="DAK1/DegV-like"/>
    <property type="match status" value="1"/>
</dbReference>
<keyword evidence="1" id="KW-0446">Lipid-binding</keyword>
<protein>
    <submittedName>
        <fullName evidence="2">DegV family protein</fullName>
    </submittedName>
</protein>
<dbReference type="Gene3D" id="3.40.50.10170">
    <property type="match status" value="1"/>
</dbReference>
<gene>
    <name evidence="2" type="ORF">FG904_01695</name>
</gene>
<dbReference type="InterPro" id="IPR050270">
    <property type="entry name" value="DegV_domain_contain"/>
</dbReference>
<dbReference type="Proteomes" id="UP000305457">
    <property type="component" value="Chromosome"/>
</dbReference>
<dbReference type="NCBIfam" id="TIGR00762">
    <property type="entry name" value="DegV"/>
    <property type="match status" value="1"/>
</dbReference>
<sequence>MKKTAIIVDSSTGLTKQQASAFGWYFLPLKVELDGVNYQDGVDLTQDDLFKLFSLKTKSYKTACTPIGYAEKLVEELSSQYDEIIIFPISKHLSSQYANLKPLEASYPKLKVFESEYIAVLLTVKVSKFQKLIESGIETDQALQQIATWPENLKVSLFPKYNDYLVKGGRLSPAAATLAKLFRIVPIIRFYKGVLEKEGKGRVFVKTIQNNIVEKLADLKSNKLLILNNDCSDYPTILNFIKTNYPQLEVYKYTLPNAISIHTGPEALVVISIPEDWSDQELSILEKC</sequence>
<dbReference type="PANTHER" id="PTHR33434">
    <property type="entry name" value="DEGV DOMAIN-CONTAINING PROTEIN DR_1986-RELATED"/>
    <property type="match status" value="1"/>
</dbReference>
<dbReference type="GO" id="GO:0008289">
    <property type="term" value="F:lipid binding"/>
    <property type="evidence" value="ECO:0007669"/>
    <property type="project" value="UniProtKB-KW"/>
</dbReference>
<dbReference type="RefSeq" id="WP_139592201.1">
    <property type="nucleotide sequence ID" value="NZ_CP040825.1"/>
</dbReference>
<dbReference type="OrthoDB" id="388177at2"/>
<dbReference type="InterPro" id="IPR003797">
    <property type="entry name" value="DegV"/>
</dbReference>
<dbReference type="InterPro" id="IPR043168">
    <property type="entry name" value="DegV_C"/>
</dbReference>
<dbReference type="AlphaFoldDB" id="A0A5B7XV04"/>
<dbReference type="Gene3D" id="3.30.1180.10">
    <property type="match status" value="1"/>
</dbReference>
<accession>A0A5B7XV04</accession>
<dbReference type="KEGG" id="mnh:FG904_01695"/>
<dbReference type="Pfam" id="PF02645">
    <property type="entry name" value="DegV"/>
    <property type="match status" value="1"/>
</dbReference>
<organism evidence="2 3">
    <name type="scientific">Mycoplasma nasistruthionis</name>
    <dbReference type="NCBI Taxonomy" id="353852"/>
    <lineage>
        <taxon>Bacteria</taxon>
        <taxon>Bacillati</taxon>
        <taxon>Mycoplasmatota</taxon>
        <taxon>Mollicutes</taxon>
        <taxon>Mycoplasmataceae</taxon>
        <taxon>Mycoplasma</taxon>
    </lineage>
</organism>